<evidence type="ECO:0000313" key="1">
    <source>
        <dbReference type="EMBL" id="CEL02106.1"/>
    </source>
</evidence>
<name>A0A0U5C3D2_ASPCI</name>
<sequence length="157" mass="17024">MVTSILTLIAAVPASSGVTCLLTLPLIIAGSTLQHVASPNLFSPNQELTAEGISSQSLFSTELAALPNIPAVLTYYRNIIRERITAVHQYVGVAAIARGLEILEKVWATSDLGYAVGEIWNDEDTDGDMEEKGGEKWNGFVLWTDVMVDERLETIFG</sequence>
<accession>A0A0U5C3D2</accession>
<dbReference type="EMBL" id="CDMC01000003">
    <property type="protein sequence ID" value="CEL02106.1"/>
    <property type="molecule type" value="Genomic_DNA"/>
</dbReference>
<organism evidence="1 2">
    <name type="scientific">Aspergillus calidoustus</name>
    <dbReference type="NCBI Taxonomy" id="454130"/>
    <lineage>
        <taxon>Eukaryota</taxon>
        <taxon>Fungi</taxon>
        <taxon>Dikarya</taxon>
        <taxon>Ascomycota</taxon>
        <taxon>Pezizomycotina</taxon>
        <taxon>Eurotiomycetes</taxon>
        <taxon>Eurotiomycetidae</taxon>
        <taxon>Eurotiales</taxon>
        <taxon>Aspergillaceae</taxon>
        <taxon>Aspergillus</taxon>
        <taxon>Aspergillus subgen. Nidulantes</taxon>
    </lineage>
</organism>
<dbReference type="OrthoDB" id="39175at2759"/>
<keyword evidence="2" id="KW-1185">Reference proteome</keyword>
<dbReference type="Proteomes" id="UP000054771">
    <property type="component" value="Unassembled WGS sequence"/>
</dbReference>
<dbReference type="AlphaFoldDB" id="A0A0U5C3D2"/>
<evidence type="ECO:0000313" key="2">
    <source>
        <dbReference type="Proteomes" id="UP000054771"/>
    </source>
</evidence>
<proteinExistence type="predicted"/>
<protein>
    <submittedName>
        <fullName evidence="1">Uncharacterized protein</fullName>
    </submittedName>
</protein>
<reference evidence="2" key="1">
    <citation type="journal article" date="2016" name="Genome Announc.">
        <title>Draft genome sequences of fungus Aspergillus calidoustus.</title>
        <authorList>
            <person name="Horn F."/>
            <person name="Linde J."/>
            <person name="Mattern D.J."/>
            <person name="Walther G."/>
            <person name="Guthke R."/>
            <person name="Scherlach K."/>
            <person name="Martin K."/>
            <person name="Brakhage A.A."/>
            <person name="Petzke L."/>
            <person name="Valiante V."/>
        </authorList>
    </citation>
    <scope>NUCLEOTIDE SEQUENCE [LARGE SCALE GENOMIC DNA]</scope>
    <source>
        <strain evidence="2">SF006504</strain>
    </source>
</reference>
<gene>
    <name evidence="1" type="ORF">ASPCAL03278</name>
</gene>